<sequence>MIGQSVLLISLCGCCVRLLLRGCYGYNFVTTYSSTLCLCCWASTTLSVTDISFVELTNCFSLYFYFDVRLRLFFALQISTVKIARPFFFFRCFQLFFFFET</sequence>
<reference evidence="1" key="1">
    <citation type="journal article" date="2013" name="BMC Genomics">
        <title>A deep insight into the sialotranscriptome of the mosquito, Psorophora albipes.</title>
        <authorList>
            <person name="Chagas A.C."/>
            <person name="Calvo E."/>
            <person name="Rios-Velasquez C.M."/>
            <person name="Pessoa F.A."/>
            <person name="Medeiros J.F."/>
            <person name="Ribeiro J.M."/>
        </authorList>
    </citation>
    <scope>NUCLEOTIDE SEQUENCE</scope>
</reference>
<proteinExistence type="evidence at transcript level"/>
<dbReference type="AlphaFoldDB" id="T1D5J1"/>
<protein>
    <submittedName>
        <fullName evidence="1">Putative secreted protein</fullName>
    </submittedName>
</protein>
<name>T1D5J1_9DIPT</name>
<organism evidence="1">
    <name type="scientific">Psorophora albipes</name>
    <dbReference type="NCBI Taxonomy" id="869069"/>
    <lineage>
        <taxon>Eukaryota</taxon>
        <taxon>Metazoa</taxon>
        <taxon>Ecdysozoa</taxon>
        <taxon>Arthropoda</taxon>
        <taxon>Hexapoda</taxon>
        <taxon>Insecta</taxon>
        <taxon>Pterygota</taxon>
        <taxon>Neoptera</taxon>
        <taxon>Endopterygota</taxon>
        <taxon>Diptera</taxon>
        <taxon>Nematocera</taxon>
        <taxon>Culicoidea</taxon>
        <taxon>Culicidae</taxon>
        <taxon>Culicinae</taxon>
        <taxon>Aedini</taxon>
        <taxon>Psorophora</taxon>
    </lineage>
</organism>
<accession>T1D5J1</accession>
<dbReference type="EMBL" id="GALA01000483">
    <property type="protein sequence ID" value="JAA94369.1"/>
    <property type="molecule type" value="mRNA"/>
</dbReference>
<evidence type="ECO:0000313" key="1">
    <source>
        <dbReference type="EMBL" id="JAA94369.1"/>
    </source>
</evidence>